<sequence length="87" mass="9727">MSNAGFALQEQGRREETWLHTADWLEPGHLLEGVDERYERLCGWSSSAMLIQKSVSYWAGGSESSDARRRGVLRVEFGQGAGLRVTV</sequence>
<dbReference type="AlphaFoldDB" id="A0A544XXR1"/>
<organism evidence="1 2">
    <name type="scientific">Microbispora hainanensis</name>
    <dbReference type="NCBI Taxonomy" id="568844"/>
    <lineage>
        <taxon>Bacteria</taxon>
        <taxon>Bacillati</taxon>
        <taxon>Actinomycetota</taxon>
        <taxon>Actinomycetes</taxon>
        <taxon>Streptosporangiales</taxon>
        <taxon>Streptosporangiaceae</taxon>
        <taxon>Microbispora</taxon>
    </lineage>
</organism>
<gene>
    <name evidence="1" type="ORF">FLX08_38705</name>
</gene>
<protein>
    <submittedName>
        <fullName evidence="1">Uncharacterized protein</fullName>
    </submittedName>
</protein>
<evidence type="ECO:0000313" key="1">
    <source>
        <dbReference type="EMBL" id="TQS09300.1"/>
    </source>
</evidence>
<dbReference type="Proteomes" id="UP000316541">
    <property type="component" value="Unassembled WGS sequence"/>
</dbReference>
<dbReference type="EMBL" id="VIRM01000089">
    <property type="protein sequence ID" value="TQS09300.1"/>
    <property type="molecule type" value="Genomic_DNA"/>
</dbReference>
<name>A0A544XXR1_9ACTN</name>
<evidence type="ECO:0000313" key="2">
    <source>
        <dbReference type="Proteomes" id="UP000316541"/>
    </source>
</evidence>
<comment type="caution">
    <text evidence="1">The sequence shown here is derived from an EMBL/GenBank/DDBJ whole genome shotgun (WGS) entry which is preliminary data.</text>
</comment>
<dbReference type="RefSeq" id="WP_142625235.1">
    <property type="nucleotide sequence ID" value="NZ_VIRM01000089.1"/>
</dbReference>
<accession>A0A544XXR1</accession>
<proteinExistence type="predicted"/>
<reference evidence="1 2" key="1">
    <citation type="submission" date="2019-07" db="EMBL/GenBank/DDBJ databases">
        <title>Microbispora hainanensis DSM 45428.</title>
        <authorList>
            <person name="Thawai C."/>
        </authorList>
    </citation>
    <scope>NUCLEOTIDE SEQUENCE [LARGE SCALE GENOMIC DNA]</scope>
    <source>
        <strain evidence="1 2">DSM 45428</strain>
    </source>
</reference>